<evidence type="ECO:0000256" key="5">
    <source>
        <dbReference type="ARBA" id="ARBA00023136"/>
    </source>
</evidence>
<evidence type="ECO:0000256" key="4">
    <source>
        <dbReference type="ARBA" id="ARBA00022989"/>
    </source>
</evidence>
<evidence type="ECO:0000256" key="3">
    <source>
        <dbReference type="ARBA" id="ARBA00022692"/>
    </source>
</evidence>
<feature type="domain" description="Na+/H+ antiporter NhaC-like C-terminal" evidence="7">
    <location>
        <begin position="163"/>
        <end position="504"/>
    </location>
</feature>
<feature type="transmembrane region" description="Helical" evidence="6">
    <location>
        <begin position="393"/>
        <end position="411"/>
    </location>
</feature>
<evidence type="ECO:0000313" key="8">
    <source>
        <dbReference type="EMBL" id="MBD3868141.1"/>
    </source>
</evidence>
<evidence type="ECO:0000256" key="1">
    <source>
        <dbReference type="ARBA" id="ARBA00004651"/>
    </source>
</evidence>
<feature type="transmembrane region" description="Helical" evidence="6">
    <location>
        <begin position="418"/>
        <end position="438"/>
    </location>
</feature>
<dbReference type="PANTHER" id="PTHR43478">
    <property type="entry name" value="NA+/H+ ANTIPORTER-RELATED"/>
    <property type="match status" value="1"/>
</dbReference>
<feature type="transmembrane region" description="Helical" evidence="6">
    <location>
        <begin position="492"/>
        <end position="510"/>
    </location>
</feature>
<feature type="transmembrane region" description="Helical" evidence="6">
    <location>
        <begin position="516"/>
        <end position="535"/>
    </location>
</feature>
<feature type="transmembrane region" description="Helical" evidence="6">
    <location>
        <begin position="152"/>
        <end position="173"/>
    </location>
</feature>
<gene>
    <name evidence="8" type="ORF">IFK94_08445</name>
</gene>
<evidence type="ECO:0000256" key="6">
    <source>
        <dbReference type="SAM" id="Phobius"/>
    </source>
</evidence>
<sequence>MEGGFGWLSLAPPLLAILLALALRQVYLALLGGVWLGAWIVSGGGIHGLLIGALRTFDKYIVGALADSDHVSIILFSLMLGGMVGVMSRSGGTTGLVNALSRKATTSGRGQLVTWVLGVAVFFDDYANTLVVGNTMRPITDKLKISREKLAYIVDSTAAPVAAIALLSTWIGYEISLIGDALAKSGSDLDPYAVFLQSIPYNFYPLLALAFGLMIAGSRRDFGPMLKAERRARKGELLRKGAQPLSDFDSHGLLPVEGKPHRWTNAVIPLAIVIHATFIAQWFTGRAAMAEAGHALADTPFFKLGMQGIGTVFSEGNSFHALLWAAALGSVVAIAMVTGQGVLKLQESLDAWLNGIKSMLPAMIILVLAWAIASVCKDLNTAGFVTSLLSDKLNPNLLPSLMFLCGALIAFSTGTSWATMGILLPLAVPIAFGVTAAAGFGEAAAHQIFLATTSAVLAGAIFGDHCSPISDTTVMSSMSSGCDHVDHVRTQLPYALTVALAALITGYLPVAAGLPVWAGLLLGVAVLGAVVRFVGKPVEG</sequence>
<proteinExistence type="predicted"/>
<evidence type="ECO:0000259" key="7">
    <source>
        <dbReference type="Pfam" id="PF03553"/>
    </source>
</evidence>
<feature type="transmembrane region" description="Helical" evidence="6">
    <location>
        <begin position="73"/>
        <end position="92"/>
    </location>
</feature>
<protein>
    <submittedName>
        <fullName evidence="8">Na+/H+ antiporter NhaC family protein</fullName>
    </submittedName>
</protein>
<keyword evidence="5 6" id="KW-0472">Membrane</keyword>
<dbReference type="Proteomes" id="UP000648239">
    <property type="component" value="Unassembled WGS sequence"/>
</dbReference>
<comment type="caution">
    <text evidence="8">The sequence shown here is derived from an EMBL/GenBank/DDBJ whole genome shotgun (WGS) entry which is preliminary data.</text>
</comment>
<keyword evidence="3 6" id="KW-0812">Transmembrane</keyword>
<accession>A0A8J6Y8F7</accession>
<name>A0A8J6Y8F7_9BACT</name>
<dbReference type="Pfam" id="PF03553">
    <property type="entry name" value="Na_H_antiporter"/>
    <property type="match status" value="1"/>
</dbReference>
<feature type="transmembrane region" description="Helical" evidence="6">
    <location>
        <begin position="355"/>
        <end position="373"/>
    </location>
</feature>
<feature type="transmembrane region" description="Helical" evidence="6">
    <location>
        <begin position="321"/>
        <end position="343"/>
    </location>
</feature>
<organism evidence="8 9">
    <name type="scientific">Candidatus Polarisedimenticola svalbardensis</name>
    <dbReference type="NCBI Taxonomy" id="2886004"/>
    <lineage>
        <taxon>Bacteria</taxon>
        <taxon>Pseudomonadati</taxon>
        <taxon>Acidobacteriota</taxon>
        <taxon>Candidatus Polarisedimenticolia</taxon>
        <taxon>Candidatus Polarisedimenticolales</taxon>
        <taxon>Candidatus Polarisedimenticolaceae</taxon>
        <taxon>Candidatus Polarisedimenticola</taxon>
    </lineage>
</organism>
<evidence type="ECO:0000313" key="9">
    <source>
        <dbReference type="Proteomes" id="UP000648239"/>
    </source>
</evidence>
<dbReference type="InterPro" id="IPR018461">
    <property type="entry name" value="Na/H_Antiport_NhaC-like_C"/>
</dbReference>
<comment type="subcellular location">
    <subcellularLocation>
        <location evidence="1">Cell membrane</location>
        <topology evidence="1">Multi-pass membrane protein</topology>
    </subcellularLocation>
</comment>
<keyword evidence="4 6" id="KW-1133">Transmembrane helix</keyword>
<dbReference type="GO" id="GO:0005886">
    <property type="term" value="C:plasma membrane"/>
    <property type="evidence" value="ECO:0007669"/>
    <property type="project" value="UniProtKB-SubCell"/>
</dbReference>
<dbReference type="PANTHER" id="PTHR43478:SF1">
    <property type="entry name" value="NA+_H+ ANTIPORTER NHAC-LIKE C-TERMINAL DOMAIN-CONTAINING PROTEIN"/>
    <property type="match status" value="1"/>
</dbReference>
<feature type="transmembrane region" description="Helical" evidence="6">
    <location>
        <begin position="193"/>
        <end position="217"/>
    </location>
</feature>
<dbReference type="EMBL" id="JACXWD010000023">
    <property type="protein sequence ID" value="MBD3868141.1"/>
    <property type="molecule type" value="Genomic_DNA"/>
</dbReference>
<dbReference type="AlphaFoldDB" id="A0A8J6Y8F7"/>
<reference evidence="8 9" key="1">
    <citation type="submission" date="2020-08" db="EMBL/GenBank/DDBJ databases">
        <title>Acidobacteriota in marine sediments use diverse sulfur dissimilation pathways.</title>
        <authorList>
            <person name="Wasmund K."/>
        </authorList>
    </citation>
    <scope>NUCLEOTIDE SEQUENCE [LARGE SCALE GENOMIC DNA]</scope>
    <source>
        <strain evidence="8">MAG AM4</strain>
    </source>
</reference>
<feature type="transmembrane region" description="Helical" evidence="6">
    <location>
        <begin position="34"/>
        <end position="53"/>
    </location>
</feature>
<keyword evidence="2" id="KW-1003">Cell membrane</keyword>
<evidence type="ECO:0000256" key="2">
    <source>
        <dbReference type="ARBA" id="ARBA00022475"/>
    </source>
</evidence>